<proteinExistence type="inferred from homology"/>
<keyword evidence="12" id="KW-1185">Reference proteome</keyword>
<dbReference type="GO" id="GO:0000139">
    <property type="term" value="C:Golgi membrane"/>
    <property type="evidence" value="ECO:0007669"/>
    <property type="project" value="UniProtKB-SubCell"/>
</dbReference>
<gene>
    <name evidence="11" type="ORF">HPB48_004768</name>
</gene>
<keyword evidence="7" id="KW-1133">Transmembrane helix</keyword>
<dbReference type="VEuPathDB" id="VectorBase:HLOH_043847"/>
<evidence type="ECO:0000256" key="9">
    <source>
        <dbReference type="ARBA" id="ARBA00023136"/>
    </source>
</evidence>
<evidence type="ECO:0000256" key="7">
    <source>
        <dbReference type="ARBA" id="ARBA00022989"/>
    </source>
</evidence>
<keyword evidence="5" id="KW-0812">Transmembrane</keyword>
<protein>
    <recommendedName>
        <fullName evidence="10">Hexosyltransferase</fullName>
        <ecNumber evidence="10">2.4.1.-</ecNumber>
    </recommendedName>
</protein>
<organism evidence="11 12">
    <name type="scientific">Haemaphysalis longicornis</name>
    <name type="common">Bush tick</name>
    <dbReference type="NCBI Taxonomy" id="44386"/>
    <lineage>
        <taxon>Eukaryota</taxon>
        <taxon>Metazoa</taxon>
        <taxon>Ecdysozoa</taxon>
        <taxon>Arthropoda</taxon>
        <taxon>Chelicerata</taxon>
        <taxon>Arachnida</taxon>
        <taxon>Acari</taxon>
        <taxon>Parasitiformes</taxon>
        <taxon>Ixodida</taxon>
        <taxon>Ixodoidea</taxon>
        <taxon>Ixodidae</taxon>
        <taxon>Haemaphysalinae</taxon>
        <taxon>Haemaphysalis</taxon>
    </lineage>
</organism>
<evidence type="ECO:0000256" key="10">
    <source>
        <dbReference type="RuleBase" id="RU363063"/>
    </source>
</evidence>
<dbReference type="Pfam" id="PF01762">
    <property type="entry name" value="Galactosyl_T"/>
    <property type="match status" value="1"/>
</dbReference>
<evidence type="ECO:0000256" key="5">
    <source>
        <dbReference type="ARBA" id="ARBA00022692"/>
    </source>
</evidence>
<evidence type="ECO:0000256" key="3">
    <source>
        <dbReference type="ARBA" id="ARBA00022676"/>
    </source>
</evidence>
<dbReference type="GO" id="GO:0016758">
    <property type="term" value="F:hexosyltransferase activity"/>
    <property type="evidence" value="ECO:0007669"/>
    <property type="project" value="InterPro"/>
</dbReference>
<comment type="caution">
    <text evidence="11">The sequence shown here is derived from an EMBL/GenBank/DDBJ whole genome shotgun (WGS) entry which is preliminary data.</text>
</comment>
<dbReference type="EC" id="2.4.1.-" evidence="10"/>
<keyword evidence="3 10" id="KW-0328">Glycosyltransferase</keyword>
<sequence length="325" mass="35946">MGELAVSGYVSVIVMPSNVAGPPAEVVACAGCASQLPDPWLIVRDPPSASSSLDNGTAKSALWDFNDLLVSAPALRECPRPRLVIAVRTEAHRRAQRNVIRRTWGHPGNYANCSLRVVFIMGAENVRRVTKVVKAEFQLYRDMVVELTPSRWWQPTCTLVLAIEWVPYYYLDASLAVVIRDDTFVRVKAVISAIDSFSRSTGDFFGRVTFSRRPEYTGPQLEGCAIFVKPRALARLQPAFADEPLTCDLEDALVTGRLARKANLNIVHDVNMEPCDNVVEGADSDARYDGMPDGLLTRSGVSVRGMERLYLWDMGSYHKLTASIP</sequence>
<reference evidence="11 12" key="1">
    <citation type="journal article" date="2020" name="Cell">
        <title>Large-Scale Comparative Analyses of Tick Genomes Elucidate Their Genetic Diversity and Vector Capacities.</title>
        <authorList>
            <consortium name="Tick Genome and Microbiome Consortium (TIGMIC)"/>
            <person name="Jia N."/>
            <person name="Wang J."/>
            <person name="Shi W."/>
            <person name="Du L."/>
            <person name="Sun Y."/>
            <person name="Zhan W."/>
            <person name="Jiang J.F."/>
            <person name="Wang Q."/>
            <person name="Zhang B."/>
            <person name="Ji P."/>
            <person name="Bell-Sakyi L."/>
            <person name="Cui X.M."/>
            <person name="Yuan T.T."/>
            <person name="Jiang B.G."/>
            <person name="Yang W.F."/>
            <person name="Lam T.T."/>
            <person name="Chang Q.C."/>
            <person name="Ding S.J."/>
            <person name="Wang X.J."/>
            <person name="Zhu J.G."/>
            <person name="Ruan X.D."/>
            <person name="Zhao L."/>
            <person name="Wei J.T."/>
            <person name="Ye R.Z."/>
            <person name="Que T.C."/>
            <person name="Du C.H."/>
            <person name="Zhou Y.H."/>
            <person name="Cheng J.X."/>
            <person name="Dai P.F."/>
            <person name="Guo W.B."/>
            <person name="Han X.H."/>
            <person name="Huang E.J."/>
            <person name="Li L.F."/>
            <person name="Wei W."/>
            <person name="Gao Y.C."/>
            <person name="Liu J.Z."/>
            <person name="Shao H.Z."/>
            <person name="Wang X."/>
            <person name="Wang C.C."/>
            <person name="Yang T.C."/>
            <person name="Huo Q.B."/>
            <person name="Li W."/>
            <person name="Chen H.Y."/>
            <person name="Chen S.E."/>
            <person name="Zhou L.G."/>
            <person name="Ni X.B."/>
            <person name="Tian J.H."/>
            <person name="Sheng Y."/>
            <person name="Liu T."/>
            <person name="Pan Y.S."/>
            <person name="Xia L.Y."/>
            <person name="Li J."/>
            <person name="Zhao F."/>
            <person name="Cao W.C."/>
        </authorList>
    </citation>
    <scope>NUCLEOTIDE SEQUENCE [LARGE SCALE GENOMIC DNA]</scope>
    <source>
        <strain evidence="11">HaeL-2018</strain>
    </source>
</reference>
<evidence type="ECO:0000256" key="6">
    <source>
        <dbReference type="ARBA" id="ARBA00022968"/>
    </source>
</evidence>
<dbReference type="AlphaFoldDB" id="A0A9J6G0H5"/>
<evidence type="ECO:0000313" key="12">
    <source>
        <dbReference type="Proteomes" id="UP000821853"/>
    </source>
</evidence>
<dbReference type="EMBL" id="JABSTR010000004">
    <property type="protein sequence ID" value="KAH9368749.1"/>
    <property type="molecule type" value="Genomic_DNA"/>
</dbReference>
<comment type="subcellular location">
    <subcellularLocation>
        <location evidence="1 10">Golgi apparatus membrane</location>
        <topology evidence="1 10">Single-pass type II membrane protein</topology>
    </subcellularLocation>
</comment>
<keyword evidence="6" id="KW-0735">Signal-anchor</keyword>
<evidence type="ECO:0000256" key="1">
    <source>
        <dbReference type="ARBA" id="ARBA00004323"/>
    </source>
</evidence>
<dbReference type="OrthoDB" id="6492473at2759"/>
<keyword evidence="8 10" id="KW-0333">Golgi apparatus</keyword>
<keyword evidence="4" id="KW-0808">Transferase</keyword>
<dbReference type="Proteomes" id="UP000821853">
    <property type="component" value="Chromosome 2"/>
</dbReference>
<dbReference type="PANTHER" id="PTHR11214:SF378">
    <property type="entry name" value="BETA-1,3-GALACTOSYLTRANSFERASE 4"/>
    <property type="match status" value="1"/>
</dbReference>
<dbReference type="GO" id="GO:0006493">
    <property type="term" value="P:protein O-linked glycosylation"/>
    <property type="evidence" value="ECO:0007669"/>
    <property type="project" value="TreeGrafter"/>
</dbReference>
<dbReference type="PANTHER" id="PTHR11214">
    <property type="entry name" value="BETA-1,3-N-ACETYLGLUCOSAMINYLTRANSFERASE"/>
    <property type="match status" value="1"/>
</dbReference>
<evidence type="ECO:0000313" key="11">
    <source>
        <dbReference type="EMBL" id="KAH9368749.1"/>
    </source>
</evidence>
<evidence type="ECO:0000256" key="8">
    <source>
        <dbReference type="ARBA" id="ARBA00023034"/>
    </source>
</evidence>
<accession>A0A9J6G0H5</accession>
<name>A0A9J6G0H5_HAELO</name>
<comment type="similarity">
    <text evidence="2 10">Belongs to the glycosyltransferase 31 family.</text>
</comment>
<evidence type="ECO:0000256" key="4">
    <source>
        <dbReference type="ARBA" id="ARBA00022679"/>
    </source>
</evidence>
<evidence type="ECO:0000256" key="2">
    <source>
        <dbReference type="ARBA" id="ARBA00008661"/>
    </source>
</evidence>
<dbReference type="OMA" id="WDYSELL"/>
<dbReference type="InterPro" id="IPR002659">
    <property type="entry name" value="Glyco_trans_31"/>
</dbReference>
<keyword evidence="9" id="KW-0472">Membrane</keyword>